<name>A0AAD6XHS8_9AGAR</name>
<evidence type="ECO:0000313" key="2">
    <source>
        <dbReference type="EMBL" id="KAJ7067704.1"/>
    </source>
</evidence>
<gene>
    <name evidence="2" type="ORF">B0H15DRAFT_807496</name>
</gene>
<sequence>MPALLPSSPVLLSRALTPMTLMPRSATYIVTRESNINVFTDAYVLVFFRTPQLTTFQRRCPPVEEDLAAPLIRDVSREVFEFCQKNHHHDTQSLSKLQTLAHEPLPPDDYLRWDATGHPLPSPAAAKASPLKSRLGRIIVDSTDSPDTTVVSTRNLRPRSSVKVATVRTPSKLATRSASAKLATRSSAGSRPRRSHATSSAASSSSPGPAKSRDSTRLVPPIACARRLSRLELELQQI</sequence>
<dbReference type="Proteomes" id="UP001222325">
    <property type="component" value="Unassembled WGS sequence"/>
</dbReference>
<comment type="caution">
    <text evidence="2">The sequence shown here is derived from an EMBL/GenBank/DDBJ whole genome shotgun (WGS) entry which is preliminary data.</text>
</comment>
<feature type="region of interest" description="Disordered" evidence="1">
    <location>
        <begin position="139"/>
        <end position="221"/>
    </location>
</feature>
<proteinExistence type="predicted"/>
<organism evidence="2 3">
    <name type="scientific">Mycena belliarum</name>
    <dbReference type="NCBI Taxonomy" id="1033014"/>
    <lineage>
        <taxon>Eukaryota</taxon>
        <taxon>Fungi</taxon>
        <taxon>Dikarya</taxon>
        <taxon>Basidiomycota</taxon>
        <taxon>Agaricomycotina</taxon>
        <taxon>Agaricomycetes</taxon>
        <taxon>Agaricomycetidae</taxon>
        <taxon>Agaricales</taxon>
        <taxon>Marasmiineae</taxon>
        <taxon>Mycenaceae</taxon>
        <taxon>Mycena</taxon>
    </lineage>
</organism>
<protein>
    <submittedName>
        <fullName evidence="2">Uncharacterized protein</fullName>
    </submittedName>
</protein>
<keyword evidence="3" id="KW-1185">Reference proteome</keyword>
<accession>A0AAD6XHS8</accession>
<feature type="compositionally biased region" description="Polar residues" evidence="1">
    <location>
        <begin position="168"/>
        <end position="189"/>
    </location>
</feature>
<feature type="compositionally biased region" description="Low complexity" evidence="1">
    <location>
        <begin position="140"/>
        <end position="153"/>
    </location>
</feature>
<reference evidence="2" key="1">
    <citation type="submission" date="2023-03" db="EMBL/GenBank/DDBJ databases">
        <title>Massive genome expansion in bonnet fungi (Mycena s.s.) driven by repeated elements and novel gene families across ecological guilds.</title>
        <authorList>
            <consortium name="Lawrence Berkeley National Laboratory"/>
            <person name="Harder C.B."/>
            <person name="Miyauchi S."/>
            <person name="Viragh M."/>
            <person name="Kuo A."/>
            <person name="Thoen E."/>
            <person name="Andreopoulos B."/>
            <person name="Lu D."/>
            <person name="Skrede I."/>
            <person name="Drula E."/>
            <person name="Henrissat B."/>
            <person name="Morin E."/>
            <person name="Kohler A."/>
            <person name="Barry K."/>
            <person name="LaButti K."/>
            <person name="Morin E."/>
            <person name="Salamov A."/>
            <person name="Lipzen A."/>
            <person name="Mereny Z."/>
            <person name="Hegedus B."/>
            <person name="Baldrian P."/>
            <person name="Stursova M."/>
            <person name="Weitz H."/>
            <person name="Taylor A."/>
            <person name="Grigoriev I.V."/>
            <person name="Nagy L.G."/>
            <person name="Martin F."/>
            <person name="Kauserud H."/>
        </authorList>
    </citation>
    <scope>NUCLEOTIDE SEQUENCE</scope>
    <source>
        <strain evidence="2">CBHHK173m</strain>
    </source>
</reference>
<evidence type="ECO:0000256" key="1">
    <source>
        <dbReference type="SAM" id="MobiDB-lite"/>
    </source>
</evidence>
<evidence type="ECO:0000313" key="3">
    <source>
        <dbReference type="Proteomes" id="UP001222325"/>
    </source>
</evidence>
<dbReference type="AlphaFoldDB" id="A0AAD6XHS8"/>
<dbReference type="EMBL" id="JARJCN010000154">
    <property type="protein sequence ID" value="KAJ7067704.1"/>
    <property type="molecule type" value="Genomic_DNA"/>
</dbReference>
<feature type="compositionally biased region" description="Low complexity" evidence="1">
    <location>
        <begin position="197"/>
        <end position="210"/>
    </location>
</feature>